<dbReference type="Gene3D" id="1.10.10.10">
    <property type="entry name" value="Winged helix-like DNA-binding domain superfamily/Winged helix DNA-binding domain"/>
    <property type="match status" value="1"/>
</dbReference>
<dbReference type="RefSeq" id="WP_094475205.1">
    <property type="nucleotide sequence ID" value="NZ_NOXT01000125.1"/>
</dbReference>
<dbReference type="GO" id="GO:0003700">
    <property type="term" value="F:DNA-binding transcription factor activity"/>
    <property type="evidence" value="ECO:0007669"/>
    <property type="project" value="InterPro"/>
</dbReference>
<dbReference type="PROSITE" id="PS50949">
    <property type="entry name" value="HTH_GNTR"/>
    <property type="match status" value="1"/>
</dbReference>
<dbReference type="Proteomes" id="UP000216991">
    <property type="component" value="Unassembled WGS sequence"/>
</dbReference>
<evidence type="ECO:0000313" key="5">
    <source>
        <dbReference type="EMBL" id="OYQ24401.1"/>
    </source>
</evidence>
<dbReference type="PANTHER" id="PTHR44846">
    <property type="entry name" value="MANNOSYL-D-GLYCERATE TRANSPORT/METABOLISM SYSTEM REPRESSOR MNGR-RELATED"/>
    <property type="match status" value="1"/>
</dbReference>
<keyword evidence="2" id="KW-0238">DNA-binding</keyword>
<dbReference type="Gene3D" id="3.40.1410.10">
    <property type="entry name" value="Chorismate lyase-like"/>
    <property type="match status" value="1"/>
</dbReference>
<keyword evidence="6" id="KW-1185">Reference proteome</keyword>
<name>A0A255Y5G9_9SPHN</name>
<dbReference type="PANTHER" id="PTHR44846:SF17">
    <property type="entry name" value="GNTR-FAMILY TRANSCRIPTIONAL REGULATOR"/>
    <property type="match status" value="1"/>
</dbReference>
<dbReference type="SUPFAM" id="SSF46785">
    <property type="entry name" value="Winged helix' DNA-binding domain"/>
    <property type="match status" value="1"/>
</dbReference>
<dbReference type="SUPFAM" id="SSF64288">
    <property type="entry name" value="Chorismate lyase-like"/>
    <property type="match status" value="1"/>
</dbReference>
<dbReference type="CDD" id="cd07377">
    <property type="entry name" value="WHTH_GntR"/>
    <property type="match status" value="1"/>
</dbReference>
<dbReference type="SMART" id="SM00866">
    <property type="entry name" value="UTRA"/>
    <property type="match status" value="1"/>
</dbReference>
<keyword evidence="3" id="KW-0804">Transcription</keyword>
<dbReference type="InterPro" id="IPR036388">
    <property type="entry name" value="WH-like_DNA-bd_sf"/>
</dbReference>
<dbReference type="Pfam" id="PF07702">
    <property type="entry name" value="UTRA"/>
    <property type="match status" value="1"/>
</dbReference>
<evidence type="ECO:0000259" key="4">
    <source>
        <dbReference type="PROSITE" id="PS50949"/>
    </source>
</evidence>
<comment type="caution">
    <text evidence="5">The sequence shown here is derived from an EMBL/GenBank/DDBJ whole genome shotgun (WGS) entry which is preliminary data.</text>
</comment>
<organism evidence="5 6">
    <name type="scientific">Sandarakinorhabdus cyanobacteriorum</name>
    <dbReference type="NCBI Taxonomy" id="1981098"/>
    <lineage>
        <taxon>Bacteria</taxon>
        <taxon>Pseudomonadati</taxon>
        <taxon>Pseudomonadota</taxon>
        <taxon>Alphaproteobacteria</taxon>
        <taxon>Sphingomonadales</taxon>
        <taxon>Sphingosinicellaceae</taxon>
        <taxon>Sandarakinorhabdus</taxon>
    </lineage>
</organism>
<evidence type="ECO:0000256" key="1">
    <source>
        <dbReference type="ARBA" id="ARBA00023015"/>
    </source>
</evidence>
<protein>
    <submittedName>
        <fullName evidence="5">GntR family transcriptional regulator</fullName>
    </submittedName>
</protein>
<evidence type="ECO:0000256" key="2">
    <source>
        <dbReference type="ARBA" id="ARBA00023125"/>
    </source>
</evidence>
<dbReference type="InterPro" id="IPR036390">
    <property type="entry name" value="WH_DNA-bd_sf"/>
</dbReference>
<dbReference type="EMBL" id="NOXT01000125">
    <property type="protein sequence ID" value="OYQ24401.1"/>
    <property type="molecule type" value="Genomic_DNA"/>
</dbReference>
<dbReference type="AlphaFoldDB" id="A0A255Y5G9"/>
<sequence>MATKVRGQAAPRYLQLAAELRADILAGRFGAEQPFPTESELCSAHGVSRFTVREALRRLQNEGLIARRRGSGTVVQPAGARGGALHQPLSNVGEILQYARDTRVTYQPAGTGPLPAWLATSTGLPASGTWTLVHGVRTTADGDQPIAATIAYFHELLGDAPARLDLAAGTLFSQIEALSGVSVGQVTQDIQAVIASAEVARQLGIKRGAAVLRIIRCYRDAQGRVFEISVSHHPGDRFAYSMHIDVE</sequence>
<dbReference type="OrthoDB" id="9808698at2"/>
<evidence type="ECO:0000313" key="6">
    <source>
        <dbReference type="Proteomes" id="UP000216991"/>
    </source>
</evidence>
<dbReference type="InterPro" id="IPR028978">
    <property type="entry name" value="Chorismate_lyase_/UTRA_dom_sf"/>
</dbReference>
<dbReference type="GO" id="GO:0045892">
    <property type="term" value="P:negative regulation of DNA-templated transcription"/>
    <property type="evidence" value="ECO:0007669"/>
    <property type="project" value="TreeGrafter"/>
</dbReference>
<accession>A0A255Y5G9</accession>
<reference evidence="5 6" key="1">
    <citation type="submission" date="2017-07" db="EMBL/GenBank/DDBJ databases">
        <title>Sandarakinorhabdus cyanobacteriorum sp. nov., a novel bacterium isolated from cyanobacterial aggregates in a eutrophic lake.</title>
        <authorList>
            <person name="Cai H."/>
        </authorList>
    </citation>
    <scope>NUCLEOTIDE SEQUENCE [LARGE SCALE GENOMIC DNA]</scope>
    <source>
        <strain evidence="5 6">TH057</strain>
    </source>
</reference>
<feature type="domain" description="HTH gntR-type" evidence="4">
    <location>
        <begin position="10"/>
        <end position="78"/>
    </location>
</feature>
<dbReference type="Pfam" id="PF00392">
    <property type="entry name" value="GntR"/>
    <property type="match status" value="1"/>
</dbReference>
<evidence type="ECO:0000256" key="3">
    <source>
        <dbReference type="ARBA" id="ARBA00023163"/>
    </source>
</evidence>
<dbReference type="InterPro" id="IPR011663">
    <property type="entry name" value="UTRA"/>
</dbReference>
<proteinExistence type="predicted"/>
<dbReference type="InterPro" id="IPR050679">
    <property type="entry name" value="Bact_HTH_transcr_reg"/>
</dbReference>
<dbReference type="PRINTS" id="PR00035">
    <property type="entry name" value="HTHGNTR"/>
</dbReference>
<keyword evidence="1" id="KW-0805">Transcription regulation</keyword>
<dbReference type="GO" id="GO:0003677">
    <property type="term" value="F:DNA binding"/>
    <property type="evidence" value="ECO:0007669"/>
    <property type="project" value="UniProtKB-KW"/>
</dbReference>
<gene>
    <name evidence="5" type="ORF">CHU93_16095</name>
</gene>
<dbReference type="SMART" id="SM00345">
    <property type="entry name" value="HTH_GNTR"/>
    <property type="match status" value="1"/>
</dbReference>
<dbReference type="InterPro" id="IPR000524">
    <property type="entry name" value="Tscrpt_reg_HTH_GntR"/>
</dbReference>